<name>X7EDG5_9RHOB</name>
<accession>X7EDG5</accession>
<dbReference type="GO" id="GO:0003700">
    <property type="term" value="F:DNA-binding transcription factor activity"/>
    <property type="evidence" value="ECO:0007669"/>
    <property type="project" value="InterPro"/>
</dbReference>
<feature type="domain" description="HTH marR-type" evidence="2">
    <location>
        <begin position="4"/>
        <end position="136"/>
    </location>
</feature>
<dbReference type="eggNOG" id="COG1846">
    <property type="taxonomic scope" value="Bacteria"/>
</dbReference>
<dbReference type="AlphaFoldDB" id="X7EDG5"/>
<protein>
    <submittedName>
        <fullName evidence="3">MarR family transcriptional regulator</fullName>
    </submittedName>
</protein>
<proteinExistence type="predicted"/>
<dbReference type="InterPro" id="IPR036390">
    <property type="entry name" value="WH_DNA-bd_sf"/>
</dbReference>
<dbReference type="PANTHER" id="PTHR33164">
    <property type="entry name" value="TRANSCRIPTIONAL REGULATOR, MARR FAMILY"/>
    <property type="match status" value="1"/>
</dbReference>
<dbReference type="Pfam" id="PF01047">
    <property type="entry name" value="MarR"/>
    <property type="match status" value="1"/>
</dbReference>
<dbReference type="RefSeq" id="WP_084782463.1">
    <property type="nucleotide sequence ID" value="NZ_JALZ01000015.1"/>
</dbReference>
<dbReference type="CDD" id="cd00090">
    <property type="entry name" value="HTH_ARSR"/>
    <property type="match status" value="1"/>
</dbReference>
<dbReference type="InterPro" id="IPR039422">
    <property type="entry name" value="MarR/SlyA-like"/>
</dbReference>
<evidence type="ECO:0000313" key="3">
    <source>
        <dbReference type="EMBL" id="ETX13967.1"/>
    </source>
</evidence>
<sequence>MDRTDESLIALRRILRATELYGRDLARDAGLTAVQLRVLQIVAEKGRCHPSDVAEQMGVSQATISVLIKKLVSYGLMERRQSAADRRQIDLTITPAGLAKVEVAPDALQQRYVSQFETLPEWEQAMIVSVLERVAGMLDAGKIDASPVLAMGDITRMHQTGEAPRDYGEVQTAAHSAPRRAAQ</sequence>
<dbReference type="Proteomes" id="UP000022447">
    <property type="component" value="Unassembled WGS sequence"/>
</dbReference>
<dbReference type="Gene3D" id="1.10.10.10">
    <property type="entry name" value="Winged helix-like DNA-binding domain superfamily/Winged helix DNA-binding domain"/>
    <property type="match status" value="1"/>
</dbReference>
<dbReference type="GO" id="GO:0006950">
    <property type="term" value="P:response to stress"/>
    <property type="evidence" value="ECO:0007669"/>
    <property type="project" value="TreeGrafter"/>
</dbReference>
<dbReference type="EMBL" id="JALZ01000015">
    <property type="protein sequence ID" value="ETX13967.1"/>
    <property type="molecule type" value="Genomic_DNA"/>
</dbReference>
<dbReference type="InterPro" id="IPR000835">
    <property type="entry name" value="HTH_MarR-typ"/>
</dbReference>
<dbReference type="SMART" id="SM00347">
    <property type="entry name" value="HTH_MARR"/>
    <property type="match status" value="1"/>
</dbReference>
<feature type="region of interest" description="Disordered" evidence="1">
    <location>
        <begin position="161"/>
        <end position="183"/>
    </location>
</feature>
<evidence type="ECO:0000256" key="1">
    <source>
        <dbReference type="SAM" id="MobiDB-lite"/>
    </source>
</evidence>
<dbReference type="PANTHER" id="PTHR33164:SF89">
    <property type="entry name" value="MARR FAMILY REGULATORY PROTEIN"/>
    <property type="match status" value="1"/>
</dbReference>
<dbReference type="SUPFAM" id="SSF46785">
    <property type="entry name" value="Winged helix' DNA-binding domain"/>
    <property type="match status" value="1"/>
</dbReference>
<dbReference type="STRING" id="1449350.OCH239_05780"/>
<reference evidence="3 4" key="1">
    <citation type="submission" date="2014-01" db="EMBL/GenBank/DDBJ databases">
        <title>Roseivivax halodurans JCM 10272 Genome Sequencing.</title>
        <authorList>
            <person name="Lai Q."/>
            <person name="Li G."/>
            <person name="Shao Z."/>
        </authorList>
    </citation>
    <scope>NUCLEOTIDE SEQUENCE [LARGE SCALE GENOMIC DNA]</scope>
    <source>
        <strain evidence="3 4">JCM 10272</strain>
    </source>
</reference>
<comment type="caution">
    <text evidence="3">The sequence shown here is derived from an EMBL/GenBank/DDBJ whole genome shotgun (WGS) entry which is preliminary data.</text>
</comment>
<dbReference type="PATRIC" id="fig|1449350.3.peg.2836"/>
<dbReference type="InterPro" id="IPR011991">
    <property type="entry name" value="ArsR-like_HTH"/>
</dbReference>
<dbReference type="PROSITE" id="PS50995">
    <property type="entry name" value="HTH_MARR_2"/>
    <property type="match status" value="1"/>
</dbReference>
<dbReference type="InterPro" id="IPR036388">
    <property type="entry name" value="WH-like_DNA-bd_sf"/>
</dbReference>
<keyword evidence="4" id="KW-1185">Reference proteome</keyword>
<evidence type="ECO:0000313" key="4">
    <source>
        <dbReference type="Proteomes" id="UP000022447"/>
    </source>
</evidence>
<evidence type="ECO:0000259" key="2">
    <source>
        <dbReference type="PROSITE" id="PS50995"/>
    </source>
</evidence>
<dbReference type="OrthoDB" id="8447118at2"/>
<gene>
    <name evidence="3" type="ORF">OCH239_05780</name>
</gene>
<organism evidence="3 4">
    <name type="scientific">Roseivivax halodurans JCM 10272</name>
    <dbReference type="NCBI Taxonomy" id="1449350"/>
    <lineage>
        <taxon>Bacteria</taxon>
        <taxon>Pseudomonadati</taxon>
        <taxon>Pseudomonadota</taxon>
        <taxon>Alphaproteobacteria</taxon>
        <taxon>Rhodobacterales</taxon>
        <taxon>Roseobacteraceae</taxon>
        <taxon>Roseivivax</taxon>
    </lineage>
</organism>